<reference evidence="1" key="1">
    <citation type="journal article" date="2015" name="Nature">
        <title>Complex archaea that bridge the gap between prokaryotes and eukaryotes.</title>
        <authorList>
            <person name="Spang A."/>
            <person name="Saw J.H."/>
            <person name="Jorgensen S.L."/>
            <person name="Zaremba-Niedzwiedzka K."/>
            <person name="Martijn J."/>
            <person name="Lind A.E."/>
            <person name="van Eijk R."/>
            <person name="Schleper C."/>
            <person name="Guy L."/>
            <person name="Ettema T.J."/>
        </authorList>
    </citation>
    <scope>NUCLEOTIDE SEQUENCE</scope>
</reference>
<dbReference type="EMBL" id="LAZR01021073">
    <property type="protein sequence ID" value="KKL86585.1"/>
    <property type="molecule type" value="Genomic_DNA"/>
</dbReference>
<accession>A0A0F9HXZ5</accession>
<name>A0A0F9HXZ5_9ZZZZ</name>
<protein>
    <submittedName>
        <fullName evidence="1">Uncharacterized protein</fullName>
    </submittedName>
</protein>
<organism evidence="1">
    <name type="scientific">marine sediment metagenome</name>
    <dbReference type="NCBI Taxonomy" id="412755"/>
    <lineage>
        <taxon>unclassified sequences</taxon>
        <taxon>metagenomes</taxon>
        <taxon>ecological metagenomes</taxon>
    </lineage>
</organism>
<comment type="caution">
    <text evidence="1">The sequence shown here is derived from an EMBL/GenBank/DDBJ whole genome shotgun (WGS) entry which is preliminary data.</text>
</comment>
<gene>
    <name evidence="1" type="ORF">LCGC14_1943270</name>
</gene>
<proteinExistence type="predicted"/>
<sequence length="66" mass="7738">MSDGIELLSPCCHYHYAKQKEGNVLKVKLKEHSLKHPEDEVWYDSSIPVYTCGKCKKQWAMERVNK</sequence>
<dbReference type="AlphaFoldDB" id="A0A0F9HXZ5"/>
<evidence type="ECO:0000313" key="1">
    <source>
        <dbReference type="EMBL" id="KKL86585.1"/>
    </source>
</evidence>